<comment type="caution">
    <text evidence="2">The sequence shown here is derived from an EMBL/GenBank/DDBJ whole genome shotgun (WGS) entry which is preliminary data.</text>
</comment>
<keyword evidence="3" id="KW-1185">Reference proteome</keyword>
<reference evidence="2 3" key="1">
    <citation type="journal article" date="2019" name="Int. J. Syst. Evol. Microbiol.">
        <title>The Global Catalogue of Microorganisms (GCM) 10K type strain sequencing project: providing services to taxonomists for standard genome sequencing and annotation.</title>
        <authorList>
            <consortium name="The Broad Institute Genomics Platform"/>
            <consortium name="The Broad Institute Genome Sequencing Center for Infectious Disease"/>
            <person name="Wu L."/>
            <person name="Ma J."/>
        </authorList>
    </citation>
    <scope>NUCLEOTIDE SEQUENCE [LARGE SCALE GENOMIC DNA]</scope>
    <source>
        <strain evidence="2 3">JCM 13581</strain>
    </source>
</reference>
<protein>
    <recommendedName>
        <fullName evidence="4">Integral membrane protein</fullName>
    </recommendedName>
</protein>
<keyword evidence="1" id="KW-1133">Transmembrane helix</keyword>
<proteinExistence type="predicted"/>
<keyword evidence="1" id="KW-0812">Transmembrane</keyword>
<name>A0ABN2NWE7_9ACTN</name>
<sequence length="90" mass="9058">MFWEAIGSLVLGLGVAFAATRWRPSRFPDQALALVTGPAAALLGGVIARAVLGQGHAAATLTVALGVSVALVSLLFRAPAPAPRVTRGLG</sequence>
<dbReference type="RefSeq" id="WP_344259527.1">
    <property type="nucleotide sequence ID" value="NZ_BAAAMJ010000010.1"/>
</dbReference>
<dbReference type="EMBL" id="BAAAMJ010000010">
    <property type="protein sequence ID" value="GAA1904304.1"/>
    <property type="molecule type" value="Genomic_DNA"/>
</dbReference>
<organism evidence="2 3">
    <name type="scientific">Streptomyces sodiiphilus</name>
    <dbReference type="NCBI Taxonomy" id="226217"/>
    <lineage>
        <taxon>Bacteria</taxon>
        <taxon>Bacillati</taxon>
        <taxon>Actinomycetota</taxon>
        <taxon>Actinomycetes</taxon>
        <taxon>Kitasatosporales</taxon>
        <taxon>Streptomycetaceae</taxon>
        <taxon>Streptomyces</taxon>
    </lineage>
</organism>
<accession>A0ABN2NWE7</accession>
<evidence type="ECO:0008006" key="4">
    <source>
        <dbReference type="Google" id="ProtNLM"/>
    </source>
</evidence>
<gene>
    <name evidence="2" type="ORF">GCM10009716_12790</name>
</gene>
<evidence type="ECO:0000313" key="2">
    <source>
        <dbReference type="EMBL" id="GAA1904304.1"/>
    </source>
</evidence>
<dbReference type="Proteomes" id="UP001501303">
    <property type="component" value="Unassembled WGS sequence"/>
</dbReference>
<feature type="transmembrane region" description="Helical" evidence="1">
    <location>
        <begin position="59"/>
        <end position="80"/>
    </location>
</feature>
<evidence type="ECO:0000256" key="1">
    <source>
        <dbReference type="SAM" id="Phobius"/>
    </source>
</evidence>
<keyword evidence="1" id="KW-0472">Membrane</keyword>
<feature type="transmembrane region" description="Helical" evidence="1">
    <location>
        <begin position="34"/>
        <end position="52"/>
    </location>
</feature>
<evidence type="ECO:0000313" key="3">
    <source>
        <dbReference type="Proteomes" id="UP001501303"/>
    </source>
</evidence>